<dbReference type="EMBL" id="GECZ01004284">
    <property type="protein sequence ID" value="JAS65485.1"/>
    <property type="molecule type" value="Transcribed_RNA"/>
</dbReference>
<reference evidence="2" key="1">
    <citation type="submission" date="2015-11" db="EMBL/GenBank/DDBJ databases">
        <title>De novo transcriptome assembly of four potential Pierce s Disease insect vectors from Arizona vineyards.</title>
        <authorList>
            <person name="Tassone E.E."/>
        </authorList>
    </citation>
    <scope>NUCLEOTIDE SEQUENCE</scope>
</reference>
<protein>
    <submittedName>
        <fullName evidence="2">Uncharacterized protein</fullName>
    </submittedName>
</protein>
<accession>A0A1B6GCQ2</accession>
<proteinExistence type="predicted"/>
<dbReference type="AlphaFoldDB" id="A0A1B6GCQ2"/>
<dbReference type="EMBL" id="GECZ01009559">
    <property type="protein sequence ID" value="JAS60210.1"/>
    <property type="molecule type" value="Transcribed_RNA"/>
</dbReference>
<gene>
    <name evidence="3" type="ORF">g.24544</name>
    <name evidence="2" type="ORF">g.24545</name>
</gene>
<name>A0A1B6GCQ2_9HEMI</name>
<evidence type="ECO:0000313" key="2">
    <source>
        <dbReference type="EMBL" id="JAS60210.1"/>
    </source>
</evidence>
<evidence type="ECO:0000313" key="3">
    <source>
        <dbReference type="EMBL" id="JAS65485.1"/>
    </source>
</evidence>
<organism evidence="2">
    <name type="scientific">Cuerna arida</name>
    <dbReference type="NCBI Taxonomy" id="1464854"/>
    <lineage>
        <taxon>Eukaryota</taxon>
        <taxon>Metazoa</taxon>
        <taxon>Ecdysozoa</taxon>
        <taxon>Arthropoda</taxon>
        <taxon>Hexapoda</taxon>
        <taxon>Insecta</taxon>
        <taxon>Pterygota</taxon>
        <taxon>Neoptera</taxon>
        <taxon>Paraneoptera</taxon>
        <taxon>Hemiptera</taxon>
        <taxon>Auchenorrhyncha</taxon>
        <taxon>Membracoidea</taxon>
        <taxon>Cicadellidae</taxon>
        <taxon>Cicadellinae</taxon>
        <taxon>Proconiini</taxon>
        <taxon>Cuerna</taxon>
    </lineage>
</organism>
<evidence type="ECO:0000256" key="1">
    <source>
        <dbReference type="SAM" id="MobiDB-lite"/>
    </source>
</evidence>
<feature type="region of interest" description="Disordered" evidence="1">
    <location>
        <begin position="1"/>
        <end position="27"/>
    </location>
</feature>
<sequence length="102" mass="11920">MASTNNLMFYNRKRSRSSTEDESSEFTPLSKRINNLHINNGVLKYVRQGEGTAVLRQLVTQTQHPNYSPDLGPAENPFYYENNRLLYNLYMERARRSGEVPY</sequence>